<gene>
    <name evidence="9" type="ORF">ISU07_00080</name>
</gene>
<name>A0A930V7V7_9ACTN</name>
<feature type="transmembrane region" description="Helical" evidence="7">
    <location>
        <begin position="255"/>
        <end position="274"/>
    </location>
</feature>
<evidence type="ECO:0000256" key="7">
    <source>
        <dbReference type="SAM" id="Phobius"/>
    </source>
</evidence>
<dbReference type="CDD" id="cd03228">
    <property type="entry name" value="ABCC_MRP_Like"/>
    <property type="match status" value="1"/>
</dbReference>
<dbReference type="SUPFAM" id="SSF90123">
    <property type="entry name" value="ABC transporter transmembrane region"/>
    <property type="match status" value="1"/>
</dbReference>
<evidence type="ECO:0000313" key="9">
    <source>
        <dbReference type="EMBL" id="MBF4761508.1"/>
    </source>
</evidence>
<evidence type="ECO:0000256" key="3">
    <source>
        <dbReference type="ARBA" id="ARBA00022741"/>
    </source>
</evidence>
<protein>
    <submittedName>
        <fullName evidence="9">ABC transporter ATP-binding protein</fullName>
    </submittedName>
</protein>
<dbReference type="SMART" id="SM00382">
    <property type="entry name" value="AAA"/>
    <property type="match status" value="1"/>
</dbReference>
<sequence length="609" mass="65806">MTSQISARLARLRRGYSLLLRLLWACSPAWTVAGVVTSLLQAVAAIGVMIGSGRLLQSLVDGDLDRLWLTVTLVSLLVQPVATAAIDVVGSVEQGRATPLLLERVATLASRPHGIEHLEDADVRQSIDAAIEEINQQYFLGVQSTWQVLGYRLWGLAALGVLAAWSWWVALLALAGTSLLNLTWSAYSQQIFEDIFRDRTRRRSTWYRNLLVDHESAKEIRLFGLTDFGLARMTATWREAMVVIWEGRRLKRRPIWFALVLMFAAYAVALSALAHDAWVGAISTAVLLSSAQALVQLEGLGMLGDNQTMVNRQMALLLDLDDLDARLPASTPASDGVGHGAAAVSLRGVRFTYPGRTEPTFDGLDLDIAPGSSVAVVGANGAGKSTLIKLLCGLHRPESGTVLVDGGDPGVDDRLRRRVAVIFQEFVRYQLPLRDNVALALLADRLDGSRGPDVEAAAARALHDAVGDPVLRRVGSWDRVLSAEYDGGTDLSGGQWQRVALARALAAVDAGAGVLVLDEPTAALDVRAEAELFDSFLEVTRGMTTILVSHRLSSVRHAERIVVLDHGRIVEDGTHEELVAHGGRYARMFALQAERFAMAGAGASEEAAS</sequence>
<dbReference type="InterPro" id="IPR036640">
    <property type="entry name" value="ABC1_TM_sf"/>
</dbReference>
<dbReference type="GO" id="GO:0034040">
    <property type="term" value="F:ATPase-coupled lipid transmembrane transporter activity"/>
    <property type="evidence" value="ECO:0007669"/>
    <property type="project" value="TreeGrafter"/>
</dbReference>
<evidence type="ECO:0000313" key="10">
    <source>
        <dbReference type="Proteomes" id="UP000640489"/>
    </source>
</evidence>
<dbReference type="GO" id="GO:0016887">
    <property type="term" value="F:ATP hydrolysis activity"/>
    <property type="evidence" value="ECO:0007669"/>
    <property type="project" value="InterPro"/>
</dbReference>
<reference evidence="9" key="1">
    <citation type="submission" date="2020-11" db="EMBL/GenBank/DDBJ databases">
        <title>Nocardioides sp. nov., isolated from Soil of Cynanchum wilfordii Hemsley rhizosphere.</title>
        <authorList>
            <person name="Lee J.-S."/>
            <person name="Suh M.K."/>
            <person name="Kim J.-S."/>
        </authorList>
    </citation>
    <scope>NUCLEOTIDE SEQUENCE</scope>
    <source>
        <strain evidence="9">KCTC 19275</strain>
    </source>
</reference>
<dbReference type="EMBL" id="JADKPN010000001">
    <property type="protein sequence ID" value="MBF4761508.1"/>
    <property type="molecule type" value="Genomic_DNA"/>
</dbReference>
<evidence type="ECO:0000256" key="1">
    <source>
        <dbReference type="ARBA" id="ARBA00004651"/>
    </source>
</evidence>
<comment type="caution">
    <text evidence="9">The sequence shown here is derived from an EMBL/GenBank/DDBJ whole genome shotgun (WGS) entry which is preliminary data.</text>
</comment>
<dbReference type="Proteomes" id="UP000640489">
    <property type="component" value="Unassembled WGS sequence"/>
</dbReference>
<evidence type="ECO:0000256" key="2">
    <source>
        <dbReference type="ARBA" id="ARBA00022692"/>
    </source>
</evidence>
<evidence type="ECO:0000256" key="5">
    <source>
        <dbReference type="ARBA" id="ARBA00022989"/>
    </source>
</evidence>
<dbReference type="InterPro" id="IPR003593">
    <property type="entry name" value="AAA+_ATPase"/>
</dbReference>
<dbReference type="PROSITE" id="PS50893">
    <property type="entry name" value="ABC_TRANSPORTER_2"/>
    <property type="match status" value="1"/>
</dbReference>
<dbReference type="InterPro" id="IPR039421">
    <property type="entry name" value="Type_1_exporter"/>
</dbReference>
<accession>A0A930V7V7</accession>
<evidence type="ECO:0000256" key="4">
    <source>
        <dbReference type="ARBA" id="ARBA00022840"/>
    </source>
</evidence>
<organism evidence="9 10">
    <name type="scientific">Nocardioides islandensis</name>
    <dbReference type="NCBI Taxonomy" id="433663"/>
    <lineage>
        <taxon>Bacteria</taxon>
        <taxon>Bacillati</taxon>
        <taxon>Actinomycetota</taxon>
        <taxon>Actinomycetes</taxon>
        <taxon>Propionibacteriales</taxon>
        <taxon>Nocardioidaceae</taxon>
        <taxon>Nocardioides</taxon>
    </lineage>
</organism>
<dbReference type="SUPFAM" id="SSF52540">
    <property type="entry name" value="P-loop containing nucleoside triphosphate hydrolases"/>
    <property type="match status" value="1"/>
</dbReference>
<keyword evidence="3" id="KW-0547">Nucleotide-binding</keyword>
<keyword evidence="4 9" id="KW-0067">ATP-binding</keyword>
<dbReference type="InterPro" id="IPR017871">
    <property type="entry name" value="ABC_transporter-like_CS"/>
</dbReference>
<feature type="transmembrane region" description="Helical" evidence="7">
    <location>
        <begin position="21"/>
        <end position="50"/>
    </location>
</feature>
<feature type="domain" description="ABC transporter" evidence="8">
    <location>
        <begin position="344"/>
        <end position="591"/>
    </location>
</feature>
<keyword evidence="6 7" id="KW-0472">Membrane</keyword>
<keyword evidence="2 7" id="KW-0812">Transmembrane</keyword>
<dbReference type="RefSeq" id="WP_194704728.1">
    <property type="nucleotide sequence ID" value="NZ_JADKPN010000001.1"/>
</dbReference>
<dbReference type="GO" id="GO:0005886">
    <property type="term" value="C:plasma membrane"/>
    <property type="evidence" value="ECO:0007669"/>
    <property type="project" value="UniProtKB-SubCell"/>
</dbReference>
<feature type="transmembrane region" description="Helical" evidence="7">
    <location>
        <begin position="153"/>
        <end position="175"/>
    </location>
</feature>
<keyword evidence="5 7" id="KW-1133">Transmembrane helix</keyword>
<evidence type="ECO:0000256" key="6">
    <source>
        <dbReference type="ARBA" id="ARBA00023136"/>
    </source>
</evidence>
<keyword evidence="10" id="KW-1185">Reference proteome</keyword>
<dbReference type="PANTHER" id="PTHR24221">
    <property type="entry name" value="ATP-BINDING CASSETTE SUB-FAMILY B"/>
    <property type="match status" value="1"/>
</dbReference>
<evidence type="ECO:0000259" key="8">
    <source>
        <dbReference type="PROSITE" id="PS50893"/>
    </source>
</evidence>
<dbReference type="Gene3D" id="3.40.50.300">
    <property type="entry name" value="P-loop containing nucleotide triphosphate hydrolases"/>
    <property type="match status" value="1"/>
</dbReference>
<dbReference type="PROSITE" id="PS00211">
    <property type="entry name" value="ABC_TRANSPORTER_1"/>
    <property type="match status" value="1"/>
</dbReference>
<dbReference type="Pfam" id="PF00005">
    <property type="entry name" value="ABC_tran"/>
    <property type="match status" value="1"/>
</dbReference>
<comment type="subcellular location">
    <subcellularLocation>
        <location evidence="1">Cell membrane</location>
        <topology evidence="1">Multi-pass membrane protein</topology>
    </subcellularLocation>
</comment>
<proteinExistence type="predicted"/>
<dbReference type="GO" id="GO:0005524">
    <property type="term" value="F:ATP binding"/>
    <property type="evidence" value="ECO:0007669"/>
    <property type="project" value="UniProtKB-KW"/>
</dbReference>
<dbReference type="InterPro" id="IPR027417">
    <property type="entry name" value="P-loop_NTPase"/>
</dbReference>
<dbReference type="InterPro" id="IPR003439">
    <property type="entry name" value="ABC_transporter-like_ATP-bd"/>
</dbReference>
<dbReference type="Gene3D" id="1.20.1560.10">
    <property type="entry name" value="ABC transporter type 1, transmembrane domain"/>
    <property type="match status" value="1"/>
</dbReference>
<dbReference type="AlphaFoldDB" id="A0A930V7V7"/>
<dbReference type="PANTHER" id="PTHR24221:SF654">
    <property type="entry name" value="ATP-BINDING CASSETTE SUB-FAMILY B MEMBER 6"/>
    <property type="match status" value="1"/>
</dbReference>